<feature type="domain" description="DUF1854" evidence="1">
    <location>
        <begin position="30"/>
        <end position="158"/>
    </location>
</feature>
<protein>
    <recommendedName>
        <fullName evidence="1">DUF1854 domain-containing protein</fullName>
    </recommendedName>
</protein>
<dbReference type="AlphaFoldDB" id="A0A1H8EJL9"/>
<evidence type="ECO:0000313" key="3">
    <source>
        <dbReference type="Proteomes" id="UP000183898"/>
    </source>
</evidence>
<dbReference type="RefSeq" id="WP_074744708.1">
    <property type="nucleotide sequence ID" value="NZ_FOCT01000003.1"/>
</dbReference>
<dbReference type="Proteomes" id="UP000183898">
    <property type="component" value="Unassembled WGS sequence"/>
</dbReference>
<proteinExistence type="predicted"/>
<reference evidence="2 3" key="1">
    <citation type="submission" date="2016-10" db="EMBL/GenBank/DDBJ databases">
        <authorList>
            <person name="de Groot N.N."/>
        </authorList>
    </citation>
    <scope>NUCLEOTIDE SEQUENCE [LARGE SCALE GENOMIC DNA]</scope>
    <source>
        <strain evidence="2 3">Nl18</strain>
    </source>
</reference>
<evidence type="ECO:0000313" key="2">
    <source>
        <dbReference type="EMBL" id="SEN19672.1"/>
    </source>
</evidence>
<gene>
    <name evidence="2" type="ORF">SAMN05216404_10374</name>
</gene>
<organism evidence="2 3">
    <name type="scientific">Nitrosospira multiformis</name>
    <dbReference type="NCBI Taxonomy" id="1231"/>
    <lineage>
        <taxon>Bacteria</taxon>
        <taxon>Pseudomonadati</taxon>
        <taxon>Pseudomonadota</taxon>
        <taxon>Betaproteobacteria</taxon>
        <taxon>Nitrosomonadales</taxon>
        <taxon>Nitrosomonadaceae</taxon>
        <taxon>Nitrosospira</taxon>
    </lineage>
</organism>
<accession>A0A1H8EJL9</accession>
<name>A0A1H8EJL9_9PROT</name>
<dbReference type="Pfam" id="PF08909">
    <property type="entry name" value="DUF1854"/>
    <property type="match status" value="1"/>
</dbReference>
<sequence>MTEKTPLYYSLHRNAFGRLVFTGANGEVREGVVPVRAFPITAPSRGISLVDADGHELAWIDALSDLPDETRKHVETDLANREFMPEIKRIEAVSSFATPSTWRVETDRGSTSFVLKGEEYIRRLTPIALLITDSQNINFLIRDRTALDHHSRKLLDRFL</sequence>
<evidence type="ECO:0000259" key="1">
    <source>
        <dbReference type="Pfam" id="PF08909"/>
    </source>
</evidence>
<dbReference type="InterPro" id="IPR015005">
    <property type="entry name" value="DUF1854"/>
</dbReference>
<dbReference type="EMBL" id="FOCT01000003">
    <property type="protein sequence ID" value="SEN19672.1"/>
    <property type="molecule type" value="Genomic_DNA"/>
</dbReference>